<feature type="compositionally biased region" description="Polar residues" evidence="1">
    <location>
        <begin position="203"/>
        <end position="228"/>
    </location>
</feature>
<proteinExistence type="predicted"/>
<organism evidence="2">
    <name type="scientific">viral metagenome</name>
    <dbReference type="NCBI Taxonomy" id="1070528"/>
    <lineage>
        <taxon>unclassified sequences</taxon>
        <taxon>metagenomes</taxon>
        <taxon>organismal metagenomes</taxon>
    </lineage>
</organism>
<feature type="compositionally biased region" description="Basic and acidic residues" evidence="1">
    <location>
        <begin position="1"/>
        <end position="12"/>
    </location>
</feature>
<feature type="compositionally biased region" description="Basic residues" evidence="1">
    <location>
        <begin position="141"/>
        <end position="185"/>
    </location>
</feature>
<dbReference type="AlphaFoldDB" id="A0A6C0BYF3"/>
<evidence type="ECO:0000313" key="2">
    <source>
        <dbReference type="EMBL" id="QHS97465.1"/>
    </source>
</evidence>
<accession>A0A6C0BYF3</accession>
<name>A0A6C0BYF3_9ZZZZ</name>
<feature type="region of interest" description="Disordered" evidence="1">
    <location>
        <begin position="1"/>
        <end position="49"/>
    </location>
</feature>
<evidence type="ECO:0000256" key="1">
    <source>
        <dbReference type="SAM" id="MobiDB-lite"/>
    </source>
</evidence>
<protein>
    <submittedName>
        <fullName evidence="2">Uncharacterized protein</fullName>
    </submittedName>
</protein>
<dbReference type="EMBL" id="MN739297">
    <property type="protein sequence ID" value="QHS97465.1"/>
    <property type="molecule type" value="Genomic_DNA"/>
</dbReference>
<sequence length="228" mass="26642">MNKSLDKMDKTHSKMLLGLTPEDIAKSERSVQQTMSDAVANTKDDPWSWLDEKPAATRIPTATPRLNLNLNKKPISKSEQMLRAAVATPTTRSQTTNENIRSENYLPRAEVVKVIKPDERRKKETRRKQARVLSFKNVGGGKKRRRRTRRKTRRKRRKTSKIRRKRRKRRRTRRKTKRRRRKHIQHGGAGGIEIDNHRKPSSYGYNNETNFSIPTDSYPNYTSNAPSN</sequence>
<reference evidence="2" key="1">
    <citation type="journal article" date="2020" name="Nature">
        <title>Giant virus diversity and host interactions through global metagenomics.</title>
        <authorList>
            <person name="Schulz F."/>
            <person name="Roux S."/>
            <person name="Paez-Espino D."/>
            <person name="Jungbluth S."/>
            <person name="Walsh D.A."/>
            <person name="Denef V.J."/>
            <person name="McMahon K.D."/>
            <person name="Konstantinidis K.T."/>
            <person name="Eloe-Fadrosh E.A."/>
            <person name="Kyrpides N.C."/>
            <person name="Woyke T."/>
        </authorList>
    </citation>
    <scope>NUCLEOTIDE SEQUENCE</scope>
    <source>
        <strain evidence="2">GVMAG-M-3300020169-51</strain>
    </source>
</reference>
<feature type="region of interest" description="Disordered" evidence="1">
    <location>
        <begin position="117"/>
        <end position="228"/>
    </location>
</feature>